<feature type="domain" description="ABC transporter" evidence="8">
    <location>
        <begin position="279"/>
        <end position="527"/>
    </location>
</feature>
<keyword evidence="10" id="KW-1185">Reference proteome</keyword>
<dbReference type="CDD" id="cd03257">
    <property type="entry name" value="ABC_NikE_OppD_transporters"/>
    <property type="match status" value="2"/>
</dbReference>
<sequence length="549" mass="59666">MTGSARLQIRDLSVRLPSGSEREFALEGIDLDLHADEILCVVGESGSGKSMLARAIMGLLPSPDLFTRTGEIHFEGQDLLSVSDDAMRELRGNLIAMIFQEPMTALNPLMTIGRQIDEVLRVHTGLTARLRRDKVHAILRDVHLPDPQAIYAAYPHQLSGGQRQRAMIAMALVLEPRVIIADEPTTALDVTTQAQILKLIAEIQRKHHTGVLFITHDFGVVAEIADRIAVMRSGNLLEVGPAKDILYRPQHAYTRALIEAVPSLTPTAARTGAYGATVLQAAGLGKTFSSGSSLFGSQRKVVAVDDIALSLKRGETLGIVGESGSGKSTLARLVIRLLEADKGSVTLDGEDFLALSGRQLRGQRRRIQMVFQDPFASLNPRYKVRQIITEGMILQGASKAEADARLADLLDLVSLDPSAAERFPHQFSGGQRQRIGIARALALDPEVLIADEPVSALDVSVQDQVLKLLADIRDRLQLAMLFITHDLCVAAQICDRIAVMRHGRIVEHGPAADIIENPADPYTQSLFKSIPGRAWISAKPGRDTSAPQP</sequence>
<evidence type="ECO:0000256" key="7">
    <source>
        <dbReference type="ARBA" id="ARBA00023136"/>
    </source>
</evidence>
<evidence type="ECO:0000256" key="3">
    <source>
        <dbReference type="ARBA" id="ARBA00022448"/>
    </source>
</evidence>
<evidence type="ECO:0000259" key="8">
    <source>
        <dbReference type="PROSITE" id="PS50893"/>
    </source>
</evidence>
<dbReference type="PROSITE" id="PS50893">
    <property type="entry name" value="ABC_TRANSPORTER_2"/>
    <property type="match status" value="2"/>
</dbReference>
<dbReference type="GO" id="GO:0005524">
    <property type="term" value="F:ATP binding"/>
    <property type="evidence" value="ECO:0007669"/>
    <property type="project" value="UniProtKB-KW"/>
</dbReference>
<keyword evidence="5" id="KW-0547">Nucleotide-binding</keyword>
<evidence type="ECO:0000256" key="2">
    <source>
        <dbReference type="ARBA" id="ARBA00005417"/>
    </source>
</evidence>
<comment type="similarity">
    <text evidence="2">Belongs to the ABC transporter superfamily.</text>
</comment>
<proteinExistence type="inferred from homology"/>
<dbReference type="PROSITE" id="PS00211">
    <property type="entry name" value="ABC_TRANSPORTER_1"/>
    <property type="match status" value="2"/>
</dbReference>
<reference evidence="10" key="1">
    <citation type="submission" date="2023-07" db="EMBL/GenBank/DDBJ databases">
        <title>Genome sequencing of Purple Non-Sulfur Bacteria from various extreme environments.</title>
        <authorList>
            <person name="Mayer M."/>
        </authorList>
    </citation>
    <scope>NUCLEOTIDE SEQUENCE [LARGE SCALE GENOMIC DNA]</scope>
    <source>
        <strain evidence="10">DSM 17935</strain>
    </source>
</reference>
<dbReference type="RefSeq" id="WP_264602472.1">
    <property type="nucleotide sequence ID" value="NZ_JAOQNS010000009.1"/>
</dbReference>
<evidence type="ECO:0000313" key="10">
    <source>
        <dbReference type="Proteomes" id="UP001209755"/>
    </source>
</evidence>
<comment type="subcellular location">
    <subcellularLocation>
        <location evidence="1">Cell inner membrane</location>
        <topology evidence="1">Peripheral membrane protein</topology>
    </subcellularLocation>
</comment>
<dbReference type="Pfam" id="PF08352">
    <property type="entry name" value="oligo_HPY"/>
    <property type="match status" value="2"/>
</dbReference>
<keyword evidence="7" id="KW-0472">Membrane</keyword>
<dbReference type="Pfam" id="PF00005">
    <property type="entry name" value="ABC_tran"/>
    <property type="match status" value="2"/>
</dbReference>
<evidence type="ECO:0000256" key="4">
    <source>
        <dbReference type="ARBA" id="ARBA00022475"/>
    </source>
</evidence>
<dbReference type="InterPro" id="IPR003593">
    <property type="entry name" value="AAA+_ATPase"/>
</dbReference>
<organism evidence="9 10">
    <name type="scientific">Rhodobium gokarnense</name>
    <dbReference type="NCBI Taxonomy" id="364296"/>
    <lineage>
        <taxon>Bacteria</taxon>
        <taxon>Pseudomonadati</taxon>
        <taxon>Pseudomonadota</taxon>
        <taxon>Alphaproteobacteria</taxon>
        <taxon>Hyphomicrobiales</taxon>
        <taxon>Rhodobiaceae</taxon>
        <taxon>Rhodobium</taxon>
    </lineage>
</organism>
<dbReference type="NCBIfam" id="NF008453">
    <property type="entry name" value="PRK11308.1"/>
    <property type="match status" value="2"/>
</dbReference>
<dbReference type="SMART" id="SM00382">
    <property type="entry name" value="AAA"/>
    <property type="match status" value="2"/>
</dbReference>
<evidence type="ECO:0000313" key="9">
    <source>
        <dbReference type="EMBL" id="MCW2308882.1"/>
    </source>
</evidence>
<dbReference type="InterPro" id="IPR017871">
    <property type="entry name" value="ABC_transporter-like_CS"/>
</dbReference>
<evidence type="ECO:0000256" key="1">
    <source>
        <dbReference type="ARBA" id="ARBA00004417"/>
    </source>
</evidence>
<dbReference type="Gene3D" id="3.40.50.300">
    <property type="entry name" value="P-loop containing nucleotide triphosphate hydrolases"/>
    <property type="match status" value="2"/>
</dbReference>
<keyword evidence="6 9" id="KW-0067">ATP-binding</keyword>
<evidence type="ECO:0000256" key="6">
    <source>
        <dbReference type="ARBA" id="ARBA00022840"/>
    </source>
</evidence>
<dbReference type="Proteomes" id="UP001209755">
    <property type="component" value="Unassembled WGS sequence"/>
</dbReference>
<comment type="caution">
    <text evidence="9">The sequence shown here is derived from an EMBL/GenBank/DDBJ whole genome shotgun (WGS) entry which is preliminary data.</text>
</comment>
<protein>
    <submittedName>
        <fullName evidence="9">Peptide/nickel transport system ATP-binding protein</fullName>
    </submittedName>
</protein>
<dbReference type="InterPro" id="IPR027417">
    <property type="entry name" value="P-loop_NTPase"/>
</dbReference>
<dbReference type="SUPFAM" id="SSF52540">
    <property type="entry name" value="P-loop containing nucleoside triphosphate hydrolases"/>
    <property type="match status" value="2"/>
</dbReference>
<gene>
    <name evidence="9" type="ORF">M2319_003231</name>
</gene>
<keyword evidence="3" id="KW-0813">Transport</keyword>
<feature type="domain" description="ABC transporter" evidence="8">
    <location>
        <begin position="7"/>
        <end position="258"/>
    </location>
</feature>
<evidence type="ECO:0000256" key="5">
    <source>
        <dbReference type="ARBA" id="ARBA00022741"/>
    </source>
</evidence>
<dbReference type="PANTHER" id="PTHR43297:SF2">
    <property type="entry name" value="DIPEPTIDE TRANSPORT ATP-BINDING PROTEIN DPPD"/>
    <property type="match status" value="1"/>
</dbReference>
<keyword evidence="4" id="KW-1003">Cell membrane</keyword>
<accession>A0ABT3HEQ0</accession>
<name>A0ABT3HEQ0_9HYPH</name>
<dbReference type="InterPro" id="IPR050388">
    <property type="entry name" value="ABC_Ni/Peptide_Import"/>
</dbReference>
<dbReference type="EMBL" id="JAOQNS010000009">
    <property type="protein sequence ID" value="MCW2308882.1"/>
    <property type="molecule type" value="Genomic_DNA"/>
</dbReference>
<dbReference type="NCBIfam" id="NF007739">
    <property type="entry name" value="PRK10419.1"/>
    <property type="match status" value="2"/>
</dbReference>
<dbReference type="InterPro" id="IPR013563">
    <property type="entry name" value="Oligopep_ABC_C"/>
</dbReference>
<dbReference type="InterPro" id="IPR003439">
    <property type="entry name" value="ABC_transporter-like_ATP-bd"/>
</dbReference>
<dbReference type="PANTHER" id="PTHR43297">
    <property type="entry name" value="OLIGOPEPTIDE TRANSPORT ATP-BINDING PROTEIN APPD"/>
    <property type="match status" value="1"/>
</dbReference>